<evidence type="ECO:0000313" key="3">
    <source>
        <dbReference type="Proteomes" id="UP000002629"/>
    </source>
</evidence>
<dbReference type="EMBL" id="CP002008">
    <property type="protein sequence ID" value="ADG11402.1"/>
    <property type="molecule type" value="Genomic_DNA"/>
</dbReference>
<dbReference type="RefSeq" id="WP_013080052.1">
    <property type="nucleotide sequence ID" value="NC_014100.1"/>
</dbReference>
<evidence type="ECO:0000256" key="1">
    <source>
        <dbReference type="SAM" id="Phobius"/>
    </source>
</evidence>
<proteinExistence type="predicted"/>
<organism evidence="2 3">
    <name type="scientific">Caulobacter segnis (strain ATCC 21756 / DSM 7131 / JCM 7823 / NBRC 15250 / LMG 17158 / TK0059)</name>
    <name type="common">Mycoplana segnis</name>
    <dbReference type="NCBI Taxonomy" id="509190"/>
    <lineage>
        <taxon>Bacteria</taxon>
        <taxon>Pseudomonadati</taxon>
        <taxon>Pseudomonadota</taxon>
        <taxon>Alphaproteobacteria</taxon>
        <taxon>Caulobacterales</taxon>
        <taxon>Caulobacteraceae</taxon>
        <taxon>Caulobacter</taxon>
    </lineage>
</organism>
<reference evidence="3" key="1">
    <citation type="journal article" date="2011" name="J. Bacteriol.">
        <title>Genome sequences of eight morphologically diverse alphaproteobacteria.</title>
        <authorList>
            <consortium name="US DOE Joint Genome Institute"/>
            <person name="Brown P.J."/>
            <person name="Kysela D.T."/>
            <person name="Buechlein A."/>
            <person name="Hemmerich C."/>
            <person name="Brun Y.V."/>
        </authorList>
    </citation>
    <scope>NUCLEOTIDE SEQUENCE [LARGE SCALE GENOMIC DNA]</scope>
    <source>
        <strain evidence="3">ATCC 21756 / DSM 7131 / JCM 7823 / NBRC 15250 / LMG 17158 / TK0059</strain>
    </source>
</reference>
<keyword evidence="1" id="KW-0812">Transmembrane</keyword>
<keyword evidence="1" id="KW-0472">Membrane</keyword>
<dbReference type="KEGG" id="cse:Cseg_2958"/>
<keyword evidence="1" id="KW-1133">Transmembrane helix</keyword>
<dbReference type="AlphaFoldDB" id="D5VLM9"/>
<feature type="transmembrane region" description="Helical" evidence="1">
    <location>
        <begin position="50"/>
        <end position="68"/>
    </location>
</feature>
<dbReference type="STRING" id="509190.Cseg_2958"/>
<dbReference type="HOGENOM" id="CLU_2631699_0_0_5"/>
<dbReference type="Proteomes" id="UP000002629">
    <property type="component" value="Chromosome"/>
</dbReference>
<name>D5VLM9_CAUST</name>
<feature type="transmembrane region" description="Helical" evidence="1">
    <location>
        <begin position="20"/>
        <end position="43"/>
    </location>
</feature>
<gene>
    <name evidence="2" type="ordered locus">Cseg_2958</name>
</gene>
<evidence type="ECO:0000313" key="2">
    <source>
        <dbReference type="EMBL" id="ADG11402.1"/>
    </source>
</evidence>
<protein>
    <submittedName>
        <fullName evidence="2">Integral membrane protein</fullName>
    </submittedName>
</protein>
<sequence>MANNWPDGGEQPLSRGEKLVMGAIGVALVGLFVGAVLFAALAFMGRRPSAIELGVVAAIGVAVGLLWVRPWETEAPQ</sequence>
<accession>D5VLM9</accession>